<accession>A0ABU1MC44</accession>
<dbReference type="EMBL" id="JAVDQT010000006">
    <property type="protein sequence ID" value="MDR6433619.1"/>
    <property type="molecule type" value="Genomic_DNA"/>
</dbReference>
<dbReference type="Proteomes" id="UP001184614">
    <property type="component" value="Unassembled WGS sequence"/>
</dbReference>
<name>A0ABU1MC44_9HYPH</name>
<comment type="caution">
    <text evidence="1">The sequence shown here is derived from an EMBL/GenBank/DDBJ whole genome shotgun (WGS) entry which is preliminary data.</text>
</comment>
<keyword evidence="2" id="KW-1185">Reference proteome</keyword>
<reference evidence="1 2" key="1">
    <citation type="submission" date="2023-07" db="EMBL/GenBank/DDBJ databases">
        <title>Sorghum-associated microbial communities from plants grown in Nebraska, USA.</title>
        <authorList>
            <person name="Schachtman D."/>
        </authorList>
    </citation>
    <scope>NUCLEOTIDE SEQUENCE [LARGE SCALE GENOMIC DNA]</scope>
    <source>
        <strain evidence="1 2">DS1730</strain>
    </source>
</reference>
<organism evidence="1 2">
    <name type="scientific">Brucella pseudogrignonensis</name>
    <dbReference type="NCBI Taxonomy" id="419475"/>
    <lineage>
        <taxon>Bacteria</taxon>
        <taxon>Pseudomonadati</taxon>
        <taxon>Pseudomonadota</taxon>
        <taxon>Alphaproteobacteria</taxon>
        <taxon>Hyphomicrobiales</taxon>
        <taxon>Brucellaceae</taxon>
        <taxon>Brucella/Ochrobactrum group</taxon>
        <taxon>Brucella</taxon>
    </lineage>
</organism>
<evidence type="ECO:0000313" key="2">
    <source>
        <dbReference type="Proteomes" id="UP001184614"/>
    </source>
</evidence>
<gene>
    <name evidence="1" type="ORF">J2782_003365</name>
</gene>
<sequence>MLLKAYRREHVKKMLDDDQFSIGRLAVACFPFRSPVVTLWRLSWLNLTA</sequence>
<protein>
    <submittedName>
        <fullName evidence="1">Uncharacterized protein</fullName>
    </submittedName>
</protein>
<evidence type="ECO:0000313" key="1">
    <source>
        <dbReference type="EMBL" id="MDR6433619.1"/>
    </source>
</evidence>
<proteinExistence type="predicted"/>